<dbReference type="InterPro" id="IPR006311">
    <property type="entry name" value="TAT_signal"/>
</dbReference>
<evidence type="ECO:0000256" key="1">
    <source>
        <dbReference type="SAM" id="SignalP"/>
    </source>
</evidence>
<dbReference type="RefSeq" id="WP_133595184.1">
    <property type="nucleotide sequence ID" value="NZ_SNVV01000039.1"/>
</dbReference>
<dbReference type="Proteomes" id="UP000295129">
    <property type="component" value="Unassembled WGS sequence"/>
</dbReference>
<dbReference type="InterPro" id="IPR027056">
    <property type="entry name" value="Gluconate_2DH_su3"/>
</dbReference>
<feature type="signal peptide" evidence="1">
    <location>
        <begin position="1"/>
        <end position="35"/>
    </location>
</feature>
<feature type="chain" id="PRO_5020704275" evidence="1">
    <location>
        <begin position="36"/>
        <end position="189"/>
    </location>
</feature>
<evidence type="ECO:0000313" key="2">
    <source>
        <dbReference type="EMBL" id="TDN43520.1"/>
    </source>
</evidence>
<dbReference type="AlphaFoldDB" id="A0A4R6DG83"/>
<gene>
    <name evidence="2" type="ORF">C7389_1395</name>
</gene>
<sequence>MNKNRPGCTRPDRRDALKAAAGAGLLAFAPEAALAAGQPAPALDTRSASLWSLWLEALVPGAAQAGAADYLQAQLALPRDHSALFLRYMDWPGDYRAFYRDGIRAVDVLAQVRHGQGFAELDAAARGALVGEIAAGAPSPWVGPPAGLFYFVCKADGADLVFGTHAGFKQLGLDYRAHVEPAGVWPRRA</sequence>
<dbReference type="OrthoDB" id="9181848at2"/>
<comment type="caution">
    <text evidence="2">The sequence shown here is derived from an EMBL/GenBank/DDBJ whole genome shotgun (WGS) entry which is preliminary data.</text>
</comment>
<proteinExistence type="predicted"/>
<reference evidence="2 3" key="1">
    <citation type="submission" date="2019-03" db="EMBL/GenBank/DDBJ databases">
        <title>Genomic Encyclopedia of Type Strains, Phase IV (KMG-IV): sequencing the most valuable type-strain genomes for metagenomic binning, comparative biology and taxonomic classification.</title>
        <authorList>
            <person name="Goeker M."/>
        </authorList>
    </citation>
    <scope>NUCLEOTIDE SEQUENCE [LARGE SCALE GENOMIC DNA]</scope>
    <source>
        <strain evidence="2 3">DSM 12121</strain>
    </source>
</reference>
<keyword evidence="3" id="KW-1185">Reference proteome</keyword>
<dbReference type="EMBL" id="SNVV01000039">
    <property type="protein sequence ID" value="TDN43520.1"/>
    <property type="molecule type" value="Genomic_DNA"/>
</dbReference>
<dbReference type="PROSITE" id="PS51318">
    <property type="entry name" value="TAT"/>
    <property type="match status" value="1"/>
</dbReference>
<protein>
    <submittedName>
        <fullName evidence="2">Gluconate 2-dehydrogenase subunit 3-like protein</fullName>
    </submittedName>
</protein>
<evidence type="ECO:0000313" key="3">
    <source>
        <dbReference type="Proteomes" id="UP000295129"/>
    </source>
</evidence>
<keyword evidence="1" id="KW-0732">Signal</keyword>
<organism evidence="2 3">
    <name type="scientific">Azoarcus indigens</name>
    <dbReference type="NCBI Taxonomy" id="29545"/>
    <lineage>
        <taxon>Bacteria</taxon>
        <taxon>Pseudomonadati</taxon>
        <taxon>Pseudomonadota</taxon>
        <taxon>Betaproteobacteria</taxon>
        <taxon>Rhodocyclales</taxon>
        <taxon>Zoogloeaceae</taxon>
        <taxon>Azoarcus</taxon>
    </lineage>
</organism>
<name>A0A4R6DG83_9RHOO</name>
<dbReference type="Pfam" id="PF13618">
    <property type="entry name" value="Gluconate_2-dh3"/>
    <property type="match status" value="1"/>
</dbReference>
<accession>A0A4R6DG83</accession>